<feature type="transmembrane region" description="Helical" evidence="1">
    <location>
        <begin position="213"/>
        <end position="233"/>
    </location>
</feature>
<keyword evidence="1" id="KW-0472">Membrane</keyword>
<reference evidence="3" key="1">
    <citation type="submission" date="2016-09" db="EMBL/GenBank/DDBJ databases">
        <authorList>
            <person name="Varghese N."/>
            <person name="Submissions S."/>
        </authorList>
    </citation>
    <scope>NUCLEOTIDE SEQUENCE [LARGE SCALE GENOMIC DNA]</scope>
    <source>
        <strain evidence="3">ANC 4667</strain>
    </source>
</reference>
<proteinExistence type="predicted"/>
<sequence>MKIIDLHHILYPMVTYYPSNDEVISYGLDFDITIHLEKSRNSQQWCLSFIERGVLRKDTLYFTNEYLACLGFLKIATKIISDIPDEMKVLDYREGVWYLLEKQQEFFLDVQCDLRHYSYSWNIKLDLKEILEYRAKGIKSLDDLAEKIYSSQPFYEESIFHFRKLDQNISAEEENAIIKFNQKRAEYVKKHYKSFTKSDPSIDISKNIFSKNILYWFMLIFSVIIILIIAKYFQ</sequence>
<organism evidence="2 3">
    <name type="scientific">Acinetobacter kookii</name>
    <dbReference type="NCBI Taxonomy" id="1226327"/>
    <lineage>
        <taxon>Bacteria</taxon>
        <taxon>Pseudomonadati</taxon>
        <taxon>Pseudomonadota</taxon>
        <taxon>Gammaproteobacteria</taxon>
        <taxon>Moraxellales</taxon>
        <taxon>Moraxellaceae</taxon>
        <taxon>Acinetobacter</taxon>
    </lineage>
</organism>
<keyword evidence="1" id="KW-0812">Transmembrane</keyword>
<dbReference type="RefSeq" id="WP_092818415.1">
    <property type="nucleotide sequence ID" value="NZ_BAABKJ010000006.1"/>
</dbReference>
<evidence type="ECO:0000313" key="3">
    <source>
        <dbReference type="Proteomes" id="UP000243468"/>
    </source>
</evidence>
<protein>
    <submittedName>
        <fullName evidence="2">Uncharacterized protein</fullName>
    </submittedName>
</protein>
<keyword evidence="3" id="KW-1185">Reference proteome</keyword>
<dbReference type="AlphaFoldDB" id="A0A1G6GTN0"/>
<dbReference type="Proteomes" id="UP000243468">
    <property type="component" value="Unassembled WGS sequence"/>
</dbReference>
<dbReference type="EMBL" id="FMYO01000001">
    <property type="protein sequence ID" value="SDB85309.1"/>
    <property type="molecule type" value="Genomic_DNA"/>
</dbReference>
<keyword evidence="1" id="KW-1133">Transmembrane helix</keyword>
<gene>
    <name evidence="2" type="ORF">SAMN05421732_101334</name>
</gene>
<dbReference type="OrthoDB" id="6691042at2"/>
<accession>A0A1G6GTN0</accession>
<name>A0A1G6GTN0_9GAMM</name>
<evidence type="ECO:0000313" key="2">
    <source>
        <dbReference type="EMBL" id="SDB85309.1"/>
    </source>
</evidence>
<evidence type="ECO:0000256" key="1">
    <source>
        <dbReference type="SAM" id="Phobius"/>
    </source>
</evidence>
<dbReference type="STRING" id="1226327.SAMN05421732_101334"/>